<accession>A0AA48KZZ2</accession>
<dbReference type="SUPFAM" id="SSF53474">
    <property type="entry name" value="alpha/beta-Hydrolases"/>
    <property type="match status" value="1"/>
</dbReference>
<evidence type="ECO:0000256" key="2">
    <source>
        <dbReference type="SAM" id="Phobius"/>
    </source>
</evidence>
<feature type="region of interest" description="Disordered" evidence="1">
    <location>
        <begin position="1"/>
        <end position="49"/>
    </location>
</feature>
<keyword evidence="2" id="KW-1133">Transmembrane helix</keyword>
<evidence type="ECO:0000313" key="3">
    <source>
        <dbReference type="EMBL" id="BEI87530.1"/>
    </source>
</evidence>
<keyword evidence="4" id="KW-1185">Reference proteome</keyword>
<keyword evidence="2" id="KW-0472">Membrane</keyword>
<dbReference type="PANTHER" id="PTHR42044">
    <property type="entry name" value="DUF676 DOMAIN-CONTAINING PROTEIN-RELATED"/>
    <property type="match status" value="1"/>
</dbReference>
<feature type="transmembrane region" description="Helical" evidence="2">
    <location>
        <begin position="111"/>
        <end position="128"/>
    </location>
</feature>
<name>A0AA48KZZ2_9TREE</name>
<evidence type="ECO:0000313" key="4">
    <source>
        <dbReference type="Proteomes" id="UP001233271"/>
    </source>
</evidence>
<dbReference type="InterPro" id="IPR029058">
    <property type="entry name" value="AB_hydrolase_fold"/>
</dbReference>
<feature type="transmembrane region" description="Helical" evidence="2">
    <location>
        <begin position="140"/>
        <end position="161"/>
    </location>
</feature>
<dbReference type="AlphaFoldDB" id="A0AA48KZZ2"/>
<feature type="compositionally biased region" description="Polar residues" evidence="1">
    <location>
        <begin position="22"/>
        <end position="42"/>
    </location>
</feature>
<feature type="compositionally biased region" description="Basic and acidic residues" evidence="1">
    <location>
        <begin position="400"/>
        <end position="409"/>
    </location>
</feature>
<dbReference type="RefSeq" id="XP_060452796.1">
    <property type="nucleotide sequence ID" value="XM_060598211.1"/>
</dbReference>
<proteinExistence type="predicted"/>
<dbReference type="GeneID" id="85491401"/>
<feature type="transmembrane region" description="Helical" evidence="2">
    <location>
        <begin position="167"/>
        <end position="185"/>
    </location>
</feature>
<feature type="region of interest" description="Disordered" evidence="1">
    <location>
        <begin position="370"/>
        <end position="409"/>
    </location>
</feature>
<dbReference type="Gene3D" id="3.40.50.1820">
    <property type="entry name" value="alpha/beta hydrolase"/>
    <property type="match status" value="1"/>
</dbReference>
<dbReference type="PANTHER" id="PTHR42044:SF2">
    <property type="entry name" value="DUF676 DOMAIN-CONTAINING PROTEIN"/>
    <property type="match status" value="1"/>
</dbReference>
<feature type="compositionally biased region" description="Low complexity" evidence="1">
    <location>
        <begin position="62"/>
        <end position="72"/>
    </location>
</feature>
<gene>
    <name evidence="3" type="ORF">CcaverHIS019_0102480</name>
</gene>
<organism evidence="3 4">
    <name type="scientific">Cutaneotrichosporon cavernicola</name>
    <dbReference type="NCBI Taxonomy" id="279322"/>
    <lineage>
        <taxon>Eukaryota</taxon>
        <taxon>Fungi</taxon>
        <taxon>Dikarya</taxon>
        <taxon>Basidiomycota</taxon>
        <taxon>Agaricomycotina</taxon>
        <taxon>Tremellomycetes</taxon>
        <taxon>Trichosporonales</taxon>
        <taxon>Trichosporonaceae</taxon>
        <taxon>Cutaneotrichosporon</taxon>
    </lineage>
</organism>
<evidence type="ECO:0000256" key="1">
    <source>
        <dbReference type="SAM" id="MobiDB-lite"/>
    </source>
</evidence>
<dbReference type="KEGG" id="ccac:CcaHIS019_0102480"/>
<dbReference type="EMBL" id="AP028212">
    <property type="protein sequence ID" value="BEI87530.1"/>
    <property type="molecule type" value="Genomic_DNA"/>
</dbReference>
<dbReference type="Proteomes" id="UP001233271">
    <property type="component" value="Chromosome 1"/>
</dbReference>
<feature type="region of interest" description="Disordered" evidence="1">
    <location>
        <begin position="62"/>
        <end position="81"/>
    </location>
</feature>
<evidence type="ECO:0008006" key="5">
    <source>
        <dbReference type="Google" id="ProtNLM"/>
    </source>
</evidence>
<protein>
    <recommendedName>
        <fullName evidence="5">DUF676 domain-containing protein</fullName>
    </recommendedName>
</protein>
<keyword evidence="2" id="KW-0812">Transmembrane</keyword>
<sequence>MTEGDTLLPSNGNDKSYGAGSGTHTPTNAANSPRPNTISLPASPQPDDKAAVRIVTAATVIGTETQPKTTTTTPPPESEYPVLAWDVTDTGGAGHHLCFRASQWHLLGRDLGWVFAHLNMVPWIVLPMTYDKSGPNSSSFLAVIAQVIMIPFSLILTVAFLTSAVVGIPPLILALGVLLLFIWIAEKAQGATTRFVTSDDAVGTDTEAWFFVNGVMTTNSGAEDIALRLHELFKRPITAVLNRSYGLWFDLLECMMQRDLLLTTSDIRVGYKTVRKAVLDTRRKRIVIIGHSQGGIISSAWADMLLTDVPAELLARVEVYTFASAANHFSRPAAAADGRGQTFAHVEHFANEYDFVAQFGVLGYAPAPGGQMEAGDDRNDPRWEPCTPATPVNNSAPWDGARDEESGGEEMGRDIIAYDPSKLSLKEKLALAKPIFDNWQGELLPNAIGDFGGRVFLRMNHSGHLLTSHYLTSQPGTSILDDPVVQKNSQLVTYLGGQNVKA</sequence>
<reference evidence="3" key="1">
    <citation type="journal article" date="2023" name="BMC Genomics">
        <title>Chromosome-level genome assemblies of Cutaneotrichosporon spp. (Trichosporonales, Basidiomycota) reveal imbalanced evolution between nucleotide sequences and chromosome synteny.</title>
        <authorList>
            <person name="Kobayashi Y."/>
            <person name="Kayamori A."/>
            <person name="Aoki K."/>
            <person name="Shiwa Y."/>
            <person name="Matsutani M."/>
            <person name="Fujita N."/>
            <person name="Sugita T."/>
            <person name="Iwasaki W."/>
            <person name="Tanaka N."/>
            <person name="Takashima M."/>
        </authorList>
    </citation>
    <scope>NUCLEOTIDE SEQUENCE</scope>
    <source>
        <strain evidence="3">HIS019</strain>
    </source>
</reference>